<name>H0HYY2_9HYPH</name>
<dbReference type="Proteomes" id="UP000003250">
    <property type="component" value="Unassembled WGS sequence"/>
</dbReference>
<organism evidence="2 3">
    <name type="scientific">Mesorhizobium alhagi CCNWXJ12-2</name>
    <dbReference type="NCBI Taxonomy" id="1107882"/>
    <lineage>
        <taxon>Bacteria</taxon>
        <taxon>Pseudomonadati</taxon>
        <taxon>Pseudomonadota</taxon>
        <taxon>Alphaproteobacteria</taxon>
        <taxon>Hyphomicrobiales</taxon>
        <taxon>Phyllobacteriaceae</taxon>
        <taxon>Allomesorhizobium</taxon>
    </lineage>
</organism>
<dbReference type="AlphaFoldDB" id="H0HYY2"/>
<dbReference type="InterPro" id="IPR007345">
    <property type="entry name" value="Polysacch_pyruvyl_Trfase"/>
</dbReference>
<dbReference type="PATRIC" id="fig|1107882.3.peg.5245"/>
<dbReference type="OrthoDB" id="1123495at2"/>
<dbReference type="PANTHER" id="PTHR36836">
    <property type="entry name" value="COLANIC ACID BIOSYNTHESIS PROTEIN WCAK"/>
    <property type="match status" value="1"/>
</dbReference>
<evidence type="ECO:0000313" key="2">
    <source>
        <dbReference type="EMBL" id="EHK54062.1"/>
    </source>
</evidence>
<dbReference type="EMBL" id="AHAM01000237">
    <property type="protein sequence ID" value="EHK54062.1"/>
    <property type="molecule type" value="Genomic_DNA"/>
</dbReference>
<accession>H0HYY2</accession>
<feature type="domain" description="Polysaccharide pyruvyl transferase" evidence="1">
    <location>
        <begin position="113"/>
        <end position="381"/>
    </location>
</feature>
<reference evidence="2 3" key="1">
    <citation type="journal article" date="2012" name="J. Bacteriol.">
        <title>Draft Genome Sequence of Mesorhizobium alhagi CCNWXJ12-2T, a Novel Salt-Resistant Species Isolated from the Desert of Northwestern China.</title>
        <authorList>
            <person name="Zhou M."/>
            <person name="Chen W."/>
            <person name="Chen H."/>
            <person name="Wei G."/>
        </authorList>
    </citation>
    <scope>NUCLEOTIDE SEQUENCE [LARGE SCALE GENOMIC DNA]</scope>
    <source>
        <strain evidence="2 3">CCNWXJ12-2</strain>
    </source>
</reference>
<dbReference type="RefSeq" id="WP_008838989.1">
    <property type="nucleotide sequence ID" value="NZ_AHAM01000237.1"/>
</dbReference>
<evidence type="ECO:0000313" key="3">
    <source>
        <dbReference type="Proteomes" id="UP000003250"/>
    </source>
</evidence>
<protein>
    <recommendedName>
        <fullName evidence="1">Polysaccharide pyruvyl transferase domain-containing protein</fullName>
    </recommendedName>
</protein>
<proteinExistence type="predicted"/>
<gene>
    <name evidence="2" type="ORF">MAXJ12_27083</name>
</gene>
<evidence type="ECO:0000259" key="1">
    <source>
        <dbReference type="Pfam" id="PF04230"/>
    </source>
</evidence>
<dbReference type="PANTHER" id="PTHR36836:SF1">
    <property type="entry name" value="COLANIC ACID BIOSYNTHESIS PROTEIN WCAK"/>
    <property type="match status" value="1"/>
</dbReference>
<sequence length="461" mass="50808">MALAKVLAFYNRATAQLLKRRWPAQAARRFAAAYRLQPRERAARRAVEAFIAVGYFREAKDICARQIENGDKLAHWRHYASYVGDIEELAEKRKSSGGSTRIALFNDTDGRTNIGCRLTSQSFKSAIETAFPNASIDSAGFRFRSYRTTEKTSIQDGAAEVREELERLVTAGYGPQSLDNLLGAQLIVLQPEGSIDDDVNLQGLLTFFSPVLLAALLGKPTAILNGTIPGYGGARRAFLRSVFALVDVAAARDRISAENYSIRFLPDAALLFAPPPYTGERDACLITTGARNTEEQDRLICTKALEICREFQLRPVVLTRASARFAEFRPQIEALNGIFAETASLYEASRTVSRCRLHVGARYHMAILSLVCGVPSVLFDVKTRKNEWLTQFSALIMQASLDGPLLPRAQELLSKAGEYPAPRDALGTDYVDLLRRAAGAEKVVRAGPVTQLLNEFAHESG</sequence>
<keyword evidence="3" id="KW-1185">Reference proteome</keyword>
<dbReference type="Pfam" id="PF04230">
    <property type="entry name" value="PS_pyruv_trans"/>
    <property type="match status" value="1"/>
</dbReference>